<evidence type="ECO:0000313" key="2">
    <source>
        <dbReference type="EMBL" id="SVB31676.1"/>
    </source>
</evidence>
<sequence length="22" mass="2393">APTMPASSISASISQHWSHIFH</sequence>
<proteinExistence type="predicted"/>
<dbReference type="EMBL" id="UINC01036943">
    <property type="protein sequence ID" value="SVB31676.1"/>
    <property type="molecule type" value="Genomic_DNA"/>
</dbReference>
<feature type="compositionally biased region" description="Low complexity" evidence="1">
    <location>
        <begin position="1"/>
        <end position="14"/>
    </location>
</feature>
<feature type="non-terminal residue" evidence="2">
    <location>
        <position position="1"/>
    </location>
</feature>
<reference evidence="2" key="1">
    <citation type="submission" date="2018-05" db="EMBL/GenBank/DDBJ databases">
        <authorList>
            <person name="Lanie J.A."/>
            <person name="Ng W.-L."/>
            <person name="Kazmierczak K.M."/>
            <person name="Andrzejewski T.M."/>
            <person name="Davidsen T.M."/>
            <person name="Wayne K.J."/>
            <person name="Tettelin H."/>
            <person name="Glass J.I."/>
            <person name="Rusch D."/>
            <person name="Podicherti R."/>
            <person name="Tsui H.-C.T."/>
            <person name="Winkler M.E."/>
        </authorList>
    </citation>
    <scope>NUCLEOTIDE SEQUENCE</scope>
</reference>
<name>A0A382CZL2_9ZZZZ</name>
<feature type="region of interest" description="Disordered" evidence="1">
    <location>
        <begin position="1"/>
        <end position="22"/>
    </location>
</feature>
<gene>
    <name evidence="2" type="ORF">METZ01_LOCUS184530</name>
</gene>
<evidence type="ECO:0000256" key="1">
    <source>
        <dbReference type="SAM" id="MobiDB-lite"/>
    </source>
</evidence>
<protein>
    <submittedName>
        <fullName evidence="2">Uncharacterized protein</fullName>
    </submittedName>
</protein>
<organism evidence="2">
    <name type="scientific">marine metagenome</name>
    <dbReference type="NCBI Taxonomy" id="408172"/>
    <lineage>
        <taxon>unclassified sequences</taxon>
        <taxon>metagenomes</taxon>
        <taxon>ecological metagenomes</taxon>
    </lineage>
</organism>
<accession>A0A382CZL2</accession>
<feature type="non-terminal residue" evidence="2">
    <location>
        <position position="22"/>
    </location>
</feature>
<dbReference type="AlphaFoldDB" id="A0A382CZL2"/>